<dbReference type="EMBL" id="JAAWWB010000025">
    <property type="protein sequence ID" value="KAG6751727.1"/>
    <property type="molecule type" value="Genomic_DNA"/>
</dbReference>
<keyword evidence="2" id="KW-1185">Reference proteome</keyword>
<organism evidence="1 2">
    <name type="scientific">Populus tomentosa</name>
    <name type="common">Chinese white poplar</name>
    <dbReference type="NCBI Taxonomy" id="118781"/>
    <lineage>
        <taxon>Eukaryota</taxon>
        <taxon>Viridiplantae</taxon>
        <taxon>Streptophyta</taxon>
        <taxon>Embryophyta</taxon>
        <taxon>Tracheophyta</taxon>
        <taxon>Spermatophyta</taxon>
        <taxon>Magnoliopsida</taxon>
        <taxon>eudicotyledons</taxon>
        <taxon>Gunneridae</taxon>
        <taxon>Pentapetalae</taxon>
        <taxon>rosids</taxon>
        <taxon>fabids</taxon>
        <taxon>Malpighiales</taxon>
        <taxon>Salicaceae</taxon>
        <taxon>Saliceae</taxon>
        <taxon>Populus</taxon>
    </lineage>
</organism>
<evidence type="ECO:0000313" key="1">
    <source>
        <dbReference type="EMBL" id="KAG6751727.1"/>
    </source>
</evidence>
<reference evidence="1" key="1">
    <citation type="journal article" date="2020" name="bioRxiv">
        <title>Hybrid origin of Populus tomentosa Carr. identified through genome sequencing and phylogenomic analysis.</title>
        <authorList>
            <person name="An X."/>
            <person name="Gao K."/>
            <person name="Chen Z."/>
            <person name="Li J."/>
            <person name="Yang X."/>
            <person name="Yang X."/>
            <person name="Zhou J."/>
            <person name="Guo T."/>
            <person name="Zhao T."/>
            <person name="Huang S."/>
            <person name="Miao D."/>
            <person name="Khan W.U."/>
            <person name="Rao P."/>
            <person name="Ye M."/>
            <person name="Lei B."/>
            <person name="Liao W."/>
            <person name="Wang J."/>
            <person name="Ji L."/>
            <person name="Li Y."/>
            <person name="Guo B."/>
            <person name="Mustafa N.S."/>
            <person name="Li S."/>
            <person name="Yun Q."/>
            <person name="Keller S.R."/>
            <person name="Mao J."/>
            <person name="Zhang R."/>
            <person name="Strauss S.H."/>
        </authorList>
    </citation>
    <scope>NUCLEOTIDE SEQUENCE</scope>
    <source>
        <strain evidence="1">GM15</strain>
        <tissue evidence="1">Leaf</tissue>
    </source>
</reference>
<dbReference type="Proteomes" id="UP000886885">
    <property type="component" value="Chromosome 13A"/>
</dbReference>
<sequence>MASPSNSEVSNLLPNSSIIKSELTVLKEKIACPRTHEQNGVAERKIRRMVDTGLALLADGKFHFSTGTLVFSTSAYFINRMLPFSKF</sequence>
<name>A0A8X7YMF5_POPTO</name>
<proteinExistence type="predicted"/>
<dbReference type="AlphaFoldDB" id="A0A8X7YMF5"/>
<evidence type="ECO:0008006" key="3">
    <source>
        <dbReference type="Google" id="ProtNLM"/>
    </source>
</evidence>
<protein>
    <recommendedName>
        <fullName evidence="3">Integrase catalytic domain-containing protein</fullName>
    </recommendedName>
</protein>
<dbReference type="OrthoDB" id="1749397at2759"/>
<comment type="caution">
    <text evidence="1">The sequence shown here is derived from an EMBL/GenBank/DDBJ whole genome shotgun (WGS) entry which is preliminary data.</text>
</comment>
<gene>
    <name evidence="1" type="ORF">POTOM_043931</name>
</gene>
<evidence type="ECO:0000313" key="2">
    <source>
        <dbReference type="Proteomes" id="UP000886885"/>
    </source>
</evidence>
<accession>A0A8X7YMF5</accession>